<dbReference type="EMBL" id="CP011312">
    <property type="protein sequence ID" value="AKE41709.1"/>
    <property type="molecule type" value="Genomic_DNA"/>
</dbReference>
<protein>
    <recommendedName>
        <fullName evidence="2">beta-fructofuranosidase</fullName>
        <ecNumber evidence="2">3.2.1.26</ecNumber>
    </recommendedName>
</protein>
<dbReference type="PANTHER" id="PTHR43101:SF1">
    <property type="entry name" value="BETA-FRUCTOSIDASE"/>
    <property type="match status" value="1"/>
</dbReference>
<name>A0A0F6TE01_9CORY</name>
<dbReference type="InterPro" id="IPR051214">
    <property type="entry name" value="GH32_Enzymes"/>
</dbReference>
<dbReference type="Pfam" id="PF00251">
    <property type="entry name" value="Glyco_hydro_32N"/>
    <property type="match status" value="1"/>
</dbReference>
<evidence type="ECO:0000256" key="1">
    <source>
        <dbReference type="ARBA" id="ARBA00009902"/>
    </source>
</evidence>
<dbReference type="EC" id="3.2.1.26" evidence="2"/>
<dbReference type="GO" id="GO:0005975">
    <property type="term" value="P:carbohydrate metabolic process"/>
    <property type="evidence" value="ECO:0007669"/>
    <property type="project" value="InterPro"/>
</dbReference>
<dbReference type="Gene3D" id="2.115.10.20">
    <property type="entry name" value="Glycosyl hydrolase domain, family 43"/>
    <property type="match status" value="1"/>
</dbReference>
<dbReference type="STRING" id="35755.UL82_07740"/>
<evidence type="ECO:0000313" key="8">
    <source>
        <dbReference type="EMBL" id="AKE41709.1"/>
    </source>
</evidence>
<dbReference type="KEGG" id="cku:UL82_07740"/>
<dbReference type="PANTHER" id="PTHR43101">
    <property type="entry name" value="BETA-FRUCTOSIDASE"/>
    <property type="match status" value="1"/>
</dbReference>
<dbReference type="GO" id="GO:0004564">
    <property type="term" value="F:beta-fructofuranosidase activity"/>
    <property type="evidence" value="ECO:0007669"/>
    <property type="project" value="UniProtKB-EC"/>
</dbReference>
<accession>A0A0F6TE01</accession>
<dbReference type="SUPFAM" id="SSF49899">
    <property type="entry name" value="Concanavalin A-like lectins/glucanases"/>
    <property type="match status" value="1"/>
</dbReference>
<keyword evidence="9" id="KW-1185">Reference proteome</keyword>
<comment type="similarity">
    <text evidence="1 5">Belongs to the glycosyl hydrolase 32 family.</text>
</comment>
<dbReference type="InterPro" id="IPR001362">
    <property type="entry name" value="Glyco_hydro_32"/>
</dbReference>
<dbReference type="AlphaFoldDB" id="A0A0F6TE01"/>
<evidence type="ECO:0000259" key="7">
    <source>
        <dbReference type="Pfam" id="PF08244"/>
    </source>
</evidence>
<evidence type="ECO:0000259" key="6">
    <source>
        <dbReference type="Pfam" id="PF00251"/>
    </source>
</evidence>
<dbReference type="Gene3D" id="2.60.120.560">
    <property type="entry name" value="Exo-inulinase, domain 1"/>
    <property type="match status" value="1"/>
</dbReference>
<keyword evidence="4 5" id="KW-0326">Glycosidase</keyword>
<evidence type="ECO:0000256" key="4">
    <source>
        <dbReference type="ARBA" id="ARBA00023295"/>
    </source>
</evidence>
<dbReference type="InterPro" id="IPR023296">
    <property type="entry name" value="Glyco_hydro_beta-prop_sf"/>
</dbReference>
<dbReference type="Proteomes" id="UP000033457">
    <property type="component" value="Chromosome"/>
</dbReference>
<feature type="domain" description="Glycosyl hydrolase family 32 C-terminal" evidence="7">
    <location>
        <begin position="404"/>
        <end position="462"/>
    </location>
</feature>
<sequence>MIPLTHRPELHVTPETGILNAPAGVLFDGYTWHMFTQFAPRESEGSRWAHQVSYGSPFNWEICDDVLAPQAPETTLRAGSVTAVGDDVTLYYTGAIVHDAQQQETHIGIAEIPNIEATWETVSDEASTLDFHVIRHGVAITDQAGLTNFRSPCVVPNWFNEANREAGHEGWLMLTVTGDITCPGLAILESQDGKVWQLRGPLKLAGDSGLSDVNIVAPRIIRLRDEIDNQIYDVLIVTIEHNGIDISGYLVGTLSGTTFTITAPFKRLDYGHDFVRPRNTNRPSSIINAEQRYQSAVLFGLMNGVGRLDDASTHLSMNTEGWANCLSLPRRITLQGGLLYTTPFSGLPTAIEHSDYASMCTGIFDIPADGDVTIALYDTTGQVACTITHYGDRLELDRSMNPHHLGDNIAIAPLNEDDTDSVTIIVDASTVEVFADGGQIAMASRVYFNGQCEEFFLSTSSATVERFDKFFPRRNAYSGLDDLEGPVR</sequence>
<dbReference type="InterPro" id="IPR013320">
    <property type="entry name" value="ConA-like_dom_sf"/>
</dbReference>
<dbReference type="InterPro" id="IPR013189">
    <property type="entry name" value="Glyco_hydro_32_C"/>
</dbReference>
<feature type="domain" description="Glycosyl hydrolase family 32 N-terminal" evidence="6">
    <location>
        <begin position="11"/>
        <end position="343"/>
    </location>
</feature>
<evidence type="ECO:0000256" key="3">
    <source>
        <dbReference type="ARBA" id="ARBA00022801"/>
    </source>
</evidence>
<evidence type="ECO:0000313" key="9">
    <source>
        <dbReference type="Proteomes" id="UP000033457"/>
    </source>
</evidence>
<gene>
    <name evidence="8" type="primary">scrB</name>
    <name evidence="8" type="ORF">UL82_07740</name>
</gene>
<organism evidence="8 9">
    <name type="scientific">Corynebacterium kutscheri</name>
    <dbReference type="NCBI Taxonomy" id="35755"/>
    <lineage>
        <taxon>Bacteria</taxon>
        <taxon>Bacillati</taxon>
        <taxon>Actinomycetota</taxon>
        <taxon>Actinomycetes</taxon>
        <taxon>Mycobacteriales</taxon>
        <taxon>Corynebacteriaceae</taxon>
        <taxon>Corynebacterium</taxon>
    </lineage>
</organism>
<keyword evidence="3 5" id="KW-0378">Hydrolase</keyword>
<dbReference type="InterPro" id="IPR013148">
    <property type="entry name" value="Glyco_hydro_32_N"/>
</dbReference>
<dbReference type="SMART" id="SM00640">
    <property type="entry name" value="Glyco_32"/>
    <property type="match status" value="1"/>
</dbReference>
<reference evidence="8 9" key="1">
    <citation type="journal article" date="2015" name="Genome Announc.">
        <title>Complete Genome Sequence of Corynebacterium kutscheri DSM 20755, a Corynebacterial Type Strain with Remarkably Low G+C Content of Chromosomal DNA.</title>
        <authorList>
            <person name="Ruckert C."/>
            <person name="Albersmeier A."/>
            <person name="Winkler A."/>
            <person name="Tauch A."/>
        </authorList>
    </citation>
    <scope>NUCLEOTIDE SEQUENCE [LARGE SCALE GENOMIC DNA]</scope>
    <source>
        <strain evidence="8 9">DSM 20755</strain>
    </source>
</reference>
<dbReference type="SUPFAM" id="SSF75005">
    <property type="entry name" value="Arabinanase/levansucrase/invertase"/>
    <property type="match status" value="1"/>
</dbReference>
<proteinExistence type="inferred from homology"/>
<dbReference type="Pfam" id="PF08244">
    <property type="entry name" value="Glyco_hydro_32C"/>
    <property type="match status" value="1"/>
</dbReference>
<evidence type="ECO:0000256" key="5">
    <source>
        <dbReference type="RuleBase" id="RU362110"/>
    </source>
</evidence>
<dbReference type="HOGENOM" id="CLU_562269_0_0_11"/>
<evidence type="ECO:0000256" key="2">
    <source>
        <dbReference type="ARBA" id="ARBA00012758"/>
    </source>
</evidence>